<organism evidence="1 2">
    <name type="scientific">Longimycelium tulufanense</name>
    <dbReference type="NCBI Taxonomy" id="907463"/>
    <lineage>
        <taxon>Bacteria</taxon>
        <taxon>Bacillati</taxon>
        <taxon>Actinomycetota</taxon>
        <taxon>Actinomycetes</taxon>
        <taxon>Pseudonocardiales</taxon>
        <taxon>Pseudonocardiaceae</taxon>
        <taxon>Longimycelium</taxon>
    </lineage>
</organism>
<dbReference type="Gene3D" id="3.40.50.150">
    <property type="entry name" value="Vaccinia Virus protein VP39"/>
    <property type="match status" value="1"/>
</dbReference>
<evidence type="ECO:0000313" key="2">
    <source>
        <dbReference type="Proteomes" id="UP000637578"/>
    </source>
</evidence>
<keyword evidence="2" id="KW-1185">Reference proteome</keyword>
<comment type="caution">
    <text evidence="1">The sequence shown here is derived from an EMBL/GenBank/DDBJ whole genome shotgun (WGS) entry which is preliminary data.</text>
</comment>
<dbReference type="AlphaFoldDB" id="A0A8J3FUL4"/>
<dbReference type="Proteomes" id="UP000637578">
    <property type="component" value="Unassembled WGS sequence"/>
</dbReference>
<dbReference type="RefSeq" id="WP_189056783.1">
    <property type="nucleotide sequence ID" value="NZ_BMMK01000009.1"/>
</dbReference>
<name>A0A8J3FUL4_9PSEU</name>
<dbReference type="InterPro" id="IPR029063">
    <property type="entry name" value="SAM-dependent_MTases_sf"/>
</dbReference>
<protein>
    <recommendedName>
        <fullName evidence="3">Histidine-specific methyltransferase SAM-dependent domain-containing protein</fullName>
    </recommendedName>
</protein>
<evidence type="ECO:0000313" key="1">
    <source>
        <dbReference type="EMBL" id="GGM51405.1"/>
    </source>
</evidence>
<dbReference type="SUPFAM" id="SSF53335">
    <property type="entry name" value="S-adenosyl-L-methionine-dependent methyltransferases"/>
    <property type="match status" value="1"/>
</dbReference>
<sequence>MSYPATGELDTPTAGLIDHVRRAVSRYSGIPEPEIIVSENVEKYYDNLAPERVNAQLEQVFHLMWELNRVGLGSPDLGNTGHARLPLVQALRLIVADLRAVAGAEPLQYTELGPEPSKTTFILRSLRAEGVDLRRYTGVDINPASRETMERELATLLPAGRIHYQQTLFSDLARTDYRLPGTRNLVTMLGFAEGNEHPTAVARLLDDILRPGDLFLSEMQLLSPSGWSPVFDFYRTDLMRKFSEITLHRSRPDVESEYCVFLVPLELPELDSPLMAAVTAERIVGVPTGEPGLFVTNYCLKFSAAEYLRLRERSGQFVVVAQRTTADGSIAFQLAQRK</sequence>
<reference evidence="1" key="1">
    <citation type="journal article" date="2014" name="Int. J. Syst. Evol. Microbiol.">
        <title>Complete genome sequence of Corynebacterium casei LMG S-19264T (=DSM 44701T), isolated from a smear-ripened cheese.</title>
        <authorList>
            <consortium name="US DOE Joint Genome Institute (JGI-PGF)"/>
            <person name="Walter F."/>
            <person name="Albersmeier A."/>
            <person name="Kalinowski J."/>
            <person name="Ruckert C."/>
        </authorList>
    </citation>
    <scope>NUCLEOTIDE SEQUENCE</scope>
    <source>
        <strain evidence="1">CGMCC 4.5737</strain>
    </source>
</reference>
<accession>A0A8J3FUL4</accession>
<reference evidence="1" key="2">
    <citation type="submission" date="2020-09" db="EMBL/GenBank/DDBJ databases">
        <authorList>
            <person name="Sun Q."/>
            <person name="Zhou Y."/>
        </authorList>
    </citation>
    <scope>NUCLEOTIDE SEQUENCE</scope>
    <source>
        <strain evidence="1">CGMCC 4.5737</strain>
    </source>
</reference>
<proteinExistence type="predicted"/>
<gene>
    <name evidence="1" type="ORF">GCM10012275_22880</name>
</gene>
<evidence type="ECO:0008006" key="3">
    <source>
        <dbReference type="Google" id="ProtNLM"/>
    </source>
</evidence>
<dbReference type="EMBL" id="BMMK01000009">
    <property type="protein sequence ID" value="GGM51405.1"/>
    <property type="molecule type" value="Genomic_DNA"/>
</dbReference>